<accession>A0A6A5TP86</accession>
<evidence type="ECO:0000313" key="3">
    <source>
        <dbReference type="Proteomes" id="UP000800035"/>
    </source>
</evidence>
<dbReference type="Proteomes" id="UP000800035">
    <property type="component" value="Unassembled WGS sequence"/>
</dbReference>
<dbReference type="EMBL" id="ML976999">
    <property type="protein sequence ID" value="KAF1954461.1"/>
    <property type="molecule type" value="Genomic_DNA"/>
</dbReference>
<name>A0A6A5TP86_9PLEO</name>
<sequence>MLAGGKGTGGVDVEEEGQFKEDGRDINTVVETDLVPDTVPVPNDLQGAELARLRAWGIDGLTPYQPPDEDNGERTPDPPALFEFVDFDDAASVHSGISNAPFSRDVTAEPYSGLPAVYGPSEDGEDEDEDMQKTIEQSFDDSKNGYMNKGAENSESPIVFHSTSGKGGTGGGKMAGKTPATTAMRKKTPVKKRQYKKKKALEGLAEGLGTGGSAGPQRPTNKKTAEPVQGDERTAIMKQNLEKFEGVVNEQMMHPVYTFNKRKMHEETTEALQNLVEYANKRQKIFEAAGYTTITGNEPQSTKLPPMGLMAPPQVNTPTTQQGRFYNGHAAHMQQPSAHTTSSFNHPSQAGGEFEINPQNPTSARYNAPTRYNPPLDTYSTSYYGTMPGSQVLGSNMRPNGFAGGSSPYGHGGNSSANEFLSSHREQFRAQAQAMILQQQQQQEMQMQNGYPTPAVPNPQNYNGGQMSQNNSRTQVPQNNSGGGGKVNVSSVHDVNHLLRAARGGKFGTSKGGKVDPRITLLTKDNGSGGGAGAGQQGKLE</sequence>
<feature type="region of interest" description="Disordered" evidence="1">
    <location>
        <begin position="433"/>
        <end position="488"/>
    </location>
</feature>
<feature type="compositionally biased region" description="Gly residues" evidence="1">
    <location>
        <begin position="527"/>
        <end position="541"/>
    </location>
</feature>
<reference evidence="2" key="1">
    <citation type="journal article" date="2020" name="Stud. Mycol.">
        <title>101 Dothideomycetes genomes: a test case for predicting lifestyles and emergence of pathogens.</title>
        <authorList>
            <person name="Haridas S."/>
            <person name="Albert R."/>
            <person name="Binder M."/>
            <person name="Bloem J."/>
            <person name="Labutti K."/>
            <person name="Salamov A."/>
            <person name="Andreopoulos B."/>
            <person name="Baker S."/>
            <person name="Barry K."/>
            <person name="Bills G."/>
            <person name="Bluhm B."/>
            <person name="Cannon C."/>
            <person name="Castanera R."/>
            <person name="Culley D."/>
            <person name="Daum C."/>
            <person name="Ezra D."/>
            <person name="Gonzalez J."/>
            <person name="Henrissat B."/>
            <person name="Kuo A."/>
            <person name="Liang C."/>
            <person name="Lipzen A."/>
            <person name="Lutzoni F."/>
            <person name="Magnuson J."/>
            <person name="Mondo S."/>
            <person name="Nolan M."/>
            <person name="Ohm R."/>
            <person name="Pangilinan J."/>
            <person name="Park H.-J."/>
            <person name="Ramirez L."/>
            <person name="Alfaro M."/>
            <person name="Sun H."/>
            <person name="Tritt A."/>
            <person name="Yoshinaga Y."/>
            <person name="Zwiers L.-H."/>
            <person name="Turgeon B."/>
            <person name="Goodwin S."/>
            <person name="Spatafora J."/>
            <person name="Crous P."/>
            <person name="Grigoriev I."/>
        </authorList>
    </citation>
    <scope>NUCLEOTIDE SEQUENCE</scope>
    <source>
        <strain evidence="2">CBS 675.92</strain>
    </source>
</reference>
<feature type="region of interest" description="Disordered" evidence="1">
    <location>
        <begin position="503"/>
        <end position="541"/>
    </location>
</feature>
<feature type="compositionally biased region" description="Low complexity" evidence="1">
    <location>
        <begin position="433"/>
        <end position="448"/>
    </location>
</feature>
<dbReference type="AlphaFoldDB" id="A0A6A5TP86"/>
<feature type="region of interest" description="Disordered" evidence="1">
    <location>
        <begin position="151"/>
        <end position="229"/>
    </location>
</feature>
<feature type="compositionally biased region" description="Basic residues" evidence="1">
    <location>
        <begin position="184"/>
        <end position="199"/>
    </location>
</feature>
<gene>
    <name evidence="2" type="ORF">CC80DRAFT_493902</name>
</gene>
<proteinExistence type="predicted"/>
<protein>
    <submittedName>
        <fullName evidence="2">Uncharacterized protein</fullName>
    </submittedName>
</protein>
<feature type="compositionally biased region" description="Polar residues" evidence="1">
    <location>
        <begin position="334"/>
        <end position="348"/>
    </location>
</feature>
<evidence type="ECO:0000313" key="2">
    <source>
        <dbReference type="EMBL" id="KAF1954461.1"/>
    </source>
</evidence>
<feature type="compositionally biased region" description="Gly residues" evidence="1">
    <location>
        <begin position="165"/>
        <end position="174"/>
    </location>
</feature>
<keyword evidence="3" id="KW-1185">Reference proteome</keyword>
<evidence type="ECO:0000256" key="1">
    <source>
        <dbReference type="SAM" id="MobiDB-lite"/>
    </source>
</evidence>
<organism evidence="2 3">
    <name type="scientific">Byssothecium circinans</name>
    <dbReference type="NCBI Taxonomy" id="147558"/>
    <lineage>
        <taxon>Eukaryota</taxon>
        <taxon>Fungi</taxon>
        <taxon>Dikarya</taxon>
        <taxon>Ascomycota</taxon>
        <taxon>Pezizomycotina</taxon>
        <taxon>Dothideomycetes</taxon>
        <taxon>Pleosporomycetidae</taxon>
        <taxon>Pleosporales</taxon>
        <taxon>Massarineae</taxon>
        <taxon>Massarinaceae</taxon>
        <taxon>Byssothecium</taxon>
    </lineage>
</organism>
<feature type="region of interest" description="Disordered" evidence="1">
    <location>
        <begin position="396"/>
        <end position="421"/>
    </location>
</feature>
<feature type="region of interest" description="Disordered" evidence="1">
    <location>
        <begin position="333"/>
        <end position="372"/>
    </location>
</feature>
<feature type="compositionally biased region" description="Gly residues" evidence="1">
    <location>
        <begin position="1"/>
        <end position="10"/>
    </location>
</feature>
<feature type="region of interest" description="Disordered" evidence="1">
    <location>
        <begin position="1"/>
        <end position="26"/>
    </location>
</feature>
<feature type="compositionally biased region" description="Polar residues" evidence="1">
    <location>
        <begin position="458"/>
        <end position="478"/>
    </location>
</feature>